<name>X1DGR5_9ZZZZ</name>
<accession>X1DGR5</accession>
<gene>
    <name evidence="1" type="ORF">S01H4_38048</name>
</gene>
<comment type="caution">
    <text evidence="1">The sequence shown here is derived from an EMBL/GenBank/DDBJ whole genome shotgun (WGS) entry which is preliminary data.</text>
</comment>
<protein>
    <recommendedName>
        <fullName evidence="2">Uroporphyrinogen decarboxylase (URO-D) domain-containing protein</fullName>
    </recommendedName>
</protein>
<reference evidence="1" key="1">
    <citation type="journal article" date="2014" name="Front. Microbiol.">
        <title>High frequency of phylogenetically diverse reductive dehalogenase-homologous genes in deep subseafloor sedimentary metagenomes.</title>
        <authorList>
            <person name="Kawai M."/>
            <person name="Futagami T."/>
            <person name="Toyoda A."/>
            <person name="Takaki Y."/>
            <person name="Nishi S."/>
            <person name="Hori S."/>
            <person name="Arai W."/>
            <person name="Tsubouchi T."/>
            <person name="Morono Y."/>
            <person name="Uchiyama I."/>
            <person name="Ito T."/>
            <person name="Fujiyama A."/>
            <person name="Inagaki F."/>
            <person name="Takami H."/>
        </authorList>
    </citation>
    <scope>NUCLEOTIDE SEQUENCE</scope>
    <source>
        <strain evidence="1">Expedition CK06-06</strain>
    </source>
</reference>
<dbReference type="InterPro" id="IPR038071">
    <property type="entry name" value="UROD/MetE-like_sf"/>
</dbReference>
<evidence type="ECO:0000313" key="1">
    <source>
        <dbReference type="EMBL" id="GAH04234.1"/>
    </source>
</evidence>
<dbReference type="EMBL" id="BART01020484">
    <property type="protein sequence ID" value="GAH04234.1"/>
    <property type="molecule type" value="Genomic_DNA"/>
</dbReference>
<proteinExistence type="predicted"/>
<dbReference type="Gene3D" id="3.20.20.210">
    <property type="match status" value="1"/>
</dbReference>
<feature type="non-terminal residue" evidence="1">
    <location>
        <position position="244"/>
    </location>
</feature>
<evidence type="ECO:0008006" key="2">
    <source>
        <dbReference type="Google" id="ProtNLM"/>
    </source>
</evidence>
<dbReference type="AlphaFoldDB" id="X1DGR5"/>
<organism evidence="1">
    <name type="scientific">marine sediment metagenome</name>
    <dbReference type="NCBI Taxonomy" id="412755"/>
    <lineage>
        <taxon>unclassified sequences</taxon>
        <taxon>metagenomes</taxon>
        <taxon>ecological metagenomes</taxon>
    </lineage>
</organism>
<sequence>MSYERGWQAINLQMPDTIPHTEYCSHPDLVEFITEIDPRIKENEKLAWQKFYEMTDYDLLWFTNDGPEWKGRTTSMGHAEFREGGTDFNTNISCPFKTPEEVLSFDAVEEFGLPDIKQRAVFFEEMFQKGQSENPTLVYPGGYYKTLFSACIHTFGWDMLLSSAPLDYERFDKVLESFFKISMANFEAWAQTNIKVFICHDDIVWTQGAVFHPDWYRKYIFPRYKKLWKPFKEKGSNYCFVRTV</sequence>